<protein>
    <submittedName>
        <fullName evidence="1">Uncharacterized protein</fullName>
    </submittedName>
</protein>
<dbReference type="AlphaFoldDB" id="A0A939FNQ2"/>
<comment type="caution">
    <text evidence="1">The sequence shown here is derived from an EMBL/GenBank/DDBJ whole genome shotgun (WGS) entry which is preliminary data.</text>
</comment>
<accession>A0A939FNQ2</accession>
<organism evidence="1 2">
    <name type="scientific">Streptomyces triculaminicus</name>
    <dbReference type="NCBI Taxonomy" id="2816232"/>
    <lineage>
        <taxon>Bacteria</taxon>
        <taxon>Bacillati</taxon>
        <taxon>Actinomycetota</taxon>
        <taxon>Actinomycetes</taxon>
        <taxon>Kitasatosporales</taxon>
        <taxon>Streptomycetaceae</taxon>
        <taxon>Streptomyces</taxon>
    </lineage>
</organism>
<dbReference type="Proteomes" id="UP000664781">
    <property type="component" value="Unassembled WGS sequence"/>
</dbReference>
<evidence type="ECO:0000313" key="1">
    <source>
        <dbReference type="EMBL" id="MBO0654504.1"/>
    </source>
</evidence>
<keyword evidence="2" id="KW-1185">Reference proteome</keyword>
<dbReference type="RefSeq" id="WP_086568124.1">
    <property type="nucleotide sequence ID" value="NZ_JAFMOF010000002.1"/>
</dbReference>
<proteinExistence type="predicted"/>
<reference evidence="1" key="1">
    <citation type="submission" date="2021-03" db="EMBL/GenBank/DDBJ databases">
        <title>Streptomyces strains.</title>
        <authorList>
            <person name="Lund M.B."/>
            <person name="Toerring T."/>
        </authorList>
    </citation>
    <scope>NUCLEOTIDE SEQUENCE</scope>
    <source>
        <strain evidence="1">JCM 4242</strain>
    </source>
</reference>
<evidence type="ECO:0000313" key="2">
    <source>
        <dbReference type="Proteomes" id="UP000664781"/>
    </source>
</evidence>
<name>A0A939FNQ2_9ACTN</name>
<sequence length="278" mass="28610">MSRAVVVLADVWDAGASAVASAVAGRLGDGRVIAVRPEDLARARWTHRVDARGVATTRLSLPTGQVLDGGGAIGAVLHRLHWVPPIGFAAASAKDRDYAAAELQALTSSWLLGIASRVVGVVNACGTARGSVSELVALTHARHCGLPIARRSTATRGGLLPPPGPGERHVPRLAWPGGHAAPVPVDVLPDLPAAPGGRLLVVGDEVVGDLAGRYAGHCRRLARRLGTRLFELRLVASGDTPVVAGIDLCPRLDLDGHTAAVADLLVRVCDGRPAGSVS</sequence>
<dbReference type="EMBL" id="JAFMOF010000002">
    <property type="protein sequence ID" value="MBO0654504.1"/>
    <property type="molecule type" value="Genomic_DNA"/>
</dbReference>
<gene>
    <name evidence="1" type="ORF">J1792_17455</name>
</gene>